<accession>U5QMP2</accession>
<dbReference type="HOGENOM" id="CLU_116617_3_2_3"/>
<evidence type="ECO:0000313" key="2">
    <source>
        <dbReference type="EMBL" id="AGY60191.1"/>
    </source>
</evidence>
<dbReference type="AlphaFoldDB" id="U5QMP2"/>
<proteinExistence type="predicted"/>
<dbReference type="Proteomes" id="UP000017396">
    <property type="component" value="Chromosome"/>
</dbReference>
<feature type="domain" description="PIN" evidence="1">
    <location>
        <begin position="6"/>
        <end position="117"/>
    </location>
</feature>
<dbReference type="InterPro" id="IPR029060">
    <property type="entry name" value="PIN-like_dom_sf"/>
</dbReference>
<dbReference type="STRING" id="1183438.GKIL_3945"/>
<keyword evidence="3" id="KW-1185">Reference proteome</keyword>
<dbReference type="InterPro" id="IPR002850">
    <property type="entry name" value="PIN_toxin-like"/>
</dbReference>
<dbReference type="Pfam" id="PF13470">
    <property type="entry name" value="PIN_3"/>
    <property type="match status" value="1"/>
</dbReference>
<evidence type="ECO:0000259" key="1">
    <source>
        <dbReference type="Pfam" id="PF13470"/>
    </source>
</evidence>
<evidence type="ECO:0000313" key="3">
    <source>
        <dbReference type="Proteomes" id="UP000017396"/>
    </source>
</evidence>
<name>U5QMP2_GLOK1</name>
<dbReference type="EMBL" id="CP003587">
    <property type="protein sequence ID" value="AGY60191.1"/>
    <property type="molecule type" value="Genomic_DNA"/>
</dbReference>
<gene>
    <name evidence="2" type="ORF">GKIL_3945</name>
</gene>
<dbReference type="PANTHER" id="PTHR34610:SF4">
    <property type="entry name" value="SLL8027 PROTEIN"/>
    <property type="match status" value="1"/>
</dbReference>
<dbReference type="KEGG" id="glj:GKIL_3945"/>
<dbReference type="eggNOG" id="COG1569">
    <property type="taxonomic scope" value="Bacteria"/>
</dbReference>
<protein>
    <recommendedName>
        <fullName evidence="1">PIN domain-containing protein</fullName>
    </recommendedName>
</protein>
<dbReference type="NCBIfam" id="TIGR00305">
    <property type="entry name" value="putative toxin-antitoxin system toxin component, PIN family"/>
    <property type="match status" value="1"/>
</dbReference>
<dbReference type="SUPFAM" id="SSF88723">
    <property type="entry name" value="PIN domain-like"/>
    <property type="match status" value="1"/>
</dbReference>
<organism evidence="2 3">
    <name type="scientific">Gloeobacter kilaueensis (strain ATCC BAA-2537 / CCAP 1431/1 / ULC 316 / JS1)</name>
    <dbReference type="NCBI Taxonomy" id="1183438"/>
    <lineage>
        <taxon>Bacteria</taxon>
        <taxon>Bacillati</taxon>
        <taxon>Cyanobacteriota</taxon>
        <taxon>Cyanophyceae</taxon>
        <taxon>Gloeobacterales</taxon>
        <taxon>Gloeobacteraceae</taxon>
        <taxon>Gloeobacter</taxon>
    </lineage>
</organism>
<dbReference type="InterPro" id="IPR002716">
    <property type="entry name" value="PIN_dom"/>
</dbReference>
<dbReference type="OrthoDB" id="426765at2"/>
<dbReference type="PANTHER" id="PTHR34610">
    <property type="entry name" value="SSL7007 PROTEIN"/>
    <property type="match status" value="1"/>
</dbReference>
<sequence length="142" mass="15880">MTPVPRVVLETNVVLSALIFVQGRRAPFRYQWQEERFRPLLSPFTAAELIRALGYPKFKLSIADQHELLADHLPYCVTVKIPDQPPVTPPCRDPLDIPFLELAIAGEADFFVTGDKDLLSLADTFAVPIVTPEHFLALLTGN</sequence>
<reference evidence="2 3" key="1">
    <citation type="journal article" date="2013" name="PLoS ONE">
        <title>Cultivation and Complete Genome Sequencing of Gloeobacter kilaueensis sp. nov., from a Lava Cave in Kilauea Caldera, Hawai'i.</title>
        <authorList>
            <person name="Saw J.H."/>
            <person name="Schatz M."/>
            <person name="Brown M.V."/>
            <person name="Kunkel D.D."/>
            <person name="Foster J.S."/>
            <person name="Shick H."/>
            <person name="Christensen S."/>
            <person name="Hou S."/>
            <person name="Wan X."/>
            <person name="Donachie S.P."/>
        </authorList>
    </citation>
    <scope>NUCLEOTIDE SEQUENCE [LARGE SCALE GENOMIC DNA]</scope>
    <source>
        <strain evidence="3">JS</strain>
    </source>
</reference>